<evidence type="ECO:0000313" key="9">
    <source>
        <dbReference type="Proteomes" id="UP001223261"/>
    </source>
</evidence>
<dbReference type="GO" id="GO:0003984">
    <property type="term" value="F:acetolactate synthase activity"/>
    <property type="evidence" value="ECO:0007669"/>
    <property type="project" value="TreeGrafter"/>
</dbReference>
<dbReference type="GO" id="GO:0009097">
    <property type="term" value="P:isoleucine biosynthetic process"/>
    <property type="evidence" value="ECO:0007669"/>
    <property type="project" value="TreeGrafter"/>
</dbReference>
<dbReference type="CDD" id="cd07035">
    <property type="entry name" value="TPP_PYR_POX_like"/>
    <property type="match status" value="1"/>
</dbReference>
<dbReference type="Pfam" id="PF00205">
    <property type="entry name" value="TPP_enzyme_M"/>
    <property type="match status" value="1"/>
</dbReference>
<evidence type="ECO:0000259" key="5">
    <source>
        <dbReference type="Pfam" id="PF00205"/>
    </source>
</evidence>
<evidence type="ECO:0000256" key="1">
    <source>
        <dbReference type="ARBA" id="ARBA00007812"/>
    </source>
</evidence>
<dbReference type="InterPro" id="IPR029061">
    <property type="entry name" value="THDP-binding"/>
</dbReference>
<evidence type="ECO:0000259" key="7">
    <source>
        <dbReference type="Pfam" id="PF02776"/>
    </source>
</evidence>
<dbReference type="PROSITE" id="PS00187">
    <property type="entry name" value="TPP_ENZYMES"/>
    <property type="match status" value="1"/>
</dbReference>
<dbReference type="GO" id="GO:0000287">
    <property type="term" value="F:magnesium ion binding"/>
    <property type="evidence" value="ECO:0007669"/>
    <property type="project" value="InterPro"/>
</dbReference>
<dbReference type="PANTHER" id="PTHR18968:SF9">
    <property type="entry name" value="3D-(3,5_4)-TRIHYDROXYCYCLOHEXANE-1,2-DIONE HYDROLASE"/>
    <property type="match status" value="1"/>
</dbReference>
<protein>
    <submittedName>
        <fullName evidence="8">3D-(3,5/4)-trihydroxycyclohexane-1,2-dione acylhydrolase (Decyclizing)</fullName>
        <ecNumber evidence="8">3.7.1.22</ecNumber>
    </submittedName>
</protein>
<dbReference type="InterPro" id="IPR030817">
    <property type="entry name" value="Myo_inos_IolD"/>
</dbReference>
<dbReference type="InterPro" id="IPR000399">
    <property type="entry name" value="TPP-bd_CS"/>
</dbReference>
<evidence type="ECO:0000256" key="2">
    <source>
        <dbReference type="ARBA" id="ARBA00022428"/>
    </source>
</evidence>
<proteinExistence type="inferred from homology"/>
<sequence length="637" mass="70395">MVNTVRLTTGEAIVKFLTKQYIYVDGEEIQFVEGVMNIFGHGNVLGMGEGLSKYQEDLKIIQGKNEQGMAHTAIGFSKQSLRKRIFAVTSSVGPGSANLVTAAGTAAANHIPVLFLPGDTFATRQPDPVLQQIENPQSIGITTNDALKPLSKYFDRITRPEQIMSALIRAFEVMTNPQTAGPVTIALSQDVQGEAFDFPETFFEKRVHYVDRLEPSKRSIEAAIEILKDAKKPLLIVGGGAKYSEAQEEIKQLMGKHNIPMAETQAGKSTIETSHPLNLGGLGVTGNLAANIYAKDADVIVGIGTRYSDFTTSSKTAINFDSAKLININVNRVDAYKLDATQVVGDAKVSIAKLMKKLKNHQFNTEDTVRDIKNQWNNERDRLAEININDDSYIPEIADHFNKEKINKYVETLQTELPQTNALIEVNKTLDKDAIIVAAAGSLPGDLERLWETDAFNTYNMEYGYSTMGYEIGAAVGAKISEPDKEVYALVGDGSFLMLHSELITALQYNYKINIILFDNSGFGCINNLQMDNGSESFCTEFTDYNGDILNIDYKKVAEGYGAISYRVNNVESLAEAIEQAKKETKSTLIEIKTLPKTMTDGYESFWNVGVSEYSDKPSIQEAFSNKEKVMKTAKHY</sequence>
<feature type="domain" description="Thiamine pyrophosphate enzyme N-terminal TPP-binding" evidence="7">
    <location>
        <begin position="42"/>
        <end position="132"/>
    </location>
</feature>
<evidence type="ECO:0000259" key="6">
    <source>
        <dbReference type="Pfam" id="PF02775"/>
    </source>
</evidence>
<dbReference type="InterPro" id="IPR011766">
    <property type="entry name" value="TPP_enzyme_TPP-bd"/>
</dbReference>
<dbReference type="AlphaFoldDB" id="A0AAX3W5E0"/>
<evidence type="ECO:0000313" key="8">
    <source>
        <dbReference type="EMBL" id="WHI60521.1"/>
    </source>
</evidence>
<dbReference type="Gene3D" id="3.40.50.1220">
    <property type="entry name" value="TPP-binding domain"/>
    <property type="match status" value="1"/>
</dbReference>
<dbReference type="GO" id="GO:0030976">
    <property type="term" value="F:thiamine pyrophosphate binding"/>
    <property type="evidence" value="ECO:0007669"/>
    <property type="project" value="InterPro"/>
</dbReference>
<accession>A0AAX3W5E0</accession>
<reference evidence="8" key="1">
    <citation type="journal article" date="2023" name="Antibiotics">
        <title>Prevalence and Molecular Characterization of Methicillin-Resistant Staphylococci (MRS) and Mammaliicocci (MRM) in Dromedary Camels from Algeria: First Detection of SCCmec-mecC Hybrid in Methicillin-Resistant Mammaliicoccus lentus.</title>
        <authorList>
            <person name="Belhout C."/>
            <person name="Boyen F."/>
            <person name="Vereecke N."/>
            <person name="Theuns S."/>
            <person name="Taibi N."/>
            <person name="Stegger M."/>
            <person name="de la Fe-Rodriguez P.Y."/>
            <person name="Bouayad L."/>
            <person name="Elgroud R."/>
            <person name="Butaye P."/>
        </authorList>
    </citation>
    <scope>NUCLEOTIDE SEQUENCE</scope>
    <source>
        <strain evidence="8">7048</strain>
    </source>
</reference>
<dbReference type="Pfam" id="PF02776">
    <property type="entry name" value="TPP_enzyme_N"/>
    <property type="match status" value="1"/>
</dbReference>
<keyword evidence="8" id="KW-0378">Hydrolase</keyword>
<dbReference type="PANTHER" id="PTHR18968">
    <property type="entry name" value="THIAMINE PYROPHOSPHATE ENZYMES"/>
    <property type="match status" value="1"/>
</dbReference>
<name>A0AAX3W5E0_MAMLE</name>
<dbReference type="RefSeq" id="WP_282862623.1">
    <property type="nucleotide sequence ID" value="NZ_CP118848.1"/>
</dbReference>
<dbReference type="NCBIfam" id="TIGR04377">
    <property type="entry name" value="myo_inos_iolD"/>
    <property type="match status" value="1"/>
</dbReference>
<dbReference type="GO" id="GO:0009099">
    <property type="term" value="P:L-valine biosynthetic process"/>
    <property type="evidence" value="ECO:0007669"/>
    <property type="project" value="TreeGrafter"/>
</dbReference>
<dbReference type="SUPFAM" id="SSF52467">
    <property type="entry name" value="DHS-like NAD/FAD-binding domain"/>
    <property type="match status" value="1"/>
</dbReference>
<feature type="domain" description="Thiamine pyrophosphate enzyme TPP-binding" evidence="6">
    <location>
        <begin position="440"/>
        <end position="592"/>
    </location>
</feature>
<evidence type="ECO:0000256" key="3">
    <source>
        <dbReference type="ARBA" id="ARBA00023052"/>
    </source>
</evidence>
<dbReference type="InterPro" id="IPR012000">
    <property type="entry name" value="Thiamin_PyroP_enz_cen_dom"/>
</dbReference>
<dbReference type="Pfam" id="PF02775">
    <property type="entry name" value="TPP_enzyme_C"/>
    <property type="match status" value="1"/>
</dbReference>
<gene>
    <name evidence="8" type="primary">iolD</name>
    <name evidence="8" type="ORF">PYH69_02515</name>
</gene>
<dbReference type="GO" id="GO:0009234">
    <property type="term" value="P:menaquinone biosynthetic process"/>
    <property type="evidence" value="ECO:0007669"/>
    <property type="project" value="UniProtKB-KW"/>
</dbReference>
<evidence type="ECO:0000256" key="4">
    <source>
        <dbReference type="RuleBase" id="RU362132"/>
    </source>
</evidence>
<dbReference type="Proteomes" id="UP001223261">
    <property type="component" value="Chromosome"/>
</dbReference>
<dbReference type="EC" id="3.7.1.22" evidence="8"/>
<dbReference type="GO" id="GO:0019310">
    <property type="term" value="P:inositol catabolic process"/>
    <property type="evidence" value="ECO:0007669"/>
    <property type="project" value="InterPro"/>
</dbReference>
<dbReference type="InterPro" id="IPR012001">
    <property type="entry name" value="Thiamin_PyroP_enz_TPP-bd_dom"/>
</dbReference>
<organism evidence="8 9">
    <name type="scientific">Mammaliicoccus lentus</name>
    <name type="common">Staphylococcus lentus</name>
    <dbReference type="NCBI Taxonomy" id="42858"/>
    <lineage>
        <taxon>Bacteria</taxon>
        <taxon>Bacillati</taxon>
        <taxon>Bacillota</taxon>
        <taxon>Bacilli</taxon>
        <taxon>Bacillales</taxon>
        <taxon>Staphylococcaceae</taxon>
        <taxon>Mammaliicoccus</taxon>
    </lineage>
</organism>
<dbReference type="GO" id="GO:0050660">
    <property type="term" value="F:flavin adenine dinucleotide binding"/>
    <property type="evidence" value="ECO:0007669"/>
    <property type="project" value="TreeGrafter"/>
</dbReference>
<dbReference type="InterPro" id="IPR045229">
    <property type="entry name" value="TPP_enz"/>
</dbReference>
<dbReference type="SUPFAM" id="SSF52518">
    <property type="entry name" value="Thiamin diphosphate-binding fold (THDP-binding)"/>
    <property type="match status" value="2"/>
</dbReference>
<dbReference type="GO" id="GO:0005948">
    <property type="term" value="C:acetolactate synthase complex"/>
    <property type="evidence" value="ECO:0007669"/>
    <property type="project" value="TreeGrafter"/>
</dbReference>
<dbReference type="GO" id="GO:0102481">
    <property type="term" value="F:3D-(3,5/4)-trihydroxycyclohexane-1,2-dione hydrolase activity"/>
    <property type="evidence" value="ECO:0007669"/>
    <property type="project" value="UniProtKB-EC"/>
</dbReference>
<keyword evidence="2" id="KW-0474">Menaquinone biosynthesis</keyword>
<feature type="domain" description="Thiamine pyrophosphate enzyme central" evidence="5">
    <location>
        <begin position="220"/>
        <end position="354"/>
    </location>
</feature>
<dbReference type="Gene3D" id="3.40.50.970">
    <property type="match status" value="2"/>
</dbReference>
<comment type="similarity">
    <text evidence="1 4">Belongs to the TPP enzyme family.</text>
</comment>
<dbReference type="InterPro" id="IPR029035">
    <property type="entry name" value="DHS-like_NAD/FAD-binding_dom"/>
</dbReference>
<keyword evidence="3 4" id="KW-0786">Thiamine pyrophosphate</keyword>
<dbReference type="EMBL" id="CP118848">
    <property type="protein sequence ID" value="WHI60521.1"/>
    <property type="molecule type" value="Genomic_DNA"/>
</dbReference>